<organism evidence="2 3">
    <name type="scientific">Prorocentrum cordatum</name>
    <dbReference type="NCBI Taxonomy" id="2364126"/>
    <lineage>
        <taxon>Eukaryota</taxon>
        <taxon>Sar</taxon>
        <taxon>Alveolata</taxon>
        <taxon>Dinophyceae</taxon>
        <taxon>Prorocentrales</taxon>
        <taxon>Prorocentraceae</taxon>
        <taxon>Prorocentrum</taxon>
    </lineage>
</organism>
<name>A0ABN9VQW0_9DINO</name>
<dbReference type="EMBL" id="CAUYUJ010017565">
    <property type="protein sequence ID" value="CAK0875848.1"/>
    <property type="molecule type" value="Genomic_DNA"/>
</dbReference>
<reference evidence="2" key="1">
    <citation type="submission" date="2023-10" db="EMBL/GenBank/DDBJ databases">
        <authorList>
            <person name="Chen Y."/>
            <person name="Shah S."/>
            <person name="Dougan E. K."/>
            <person name="Thang M."/>
            <person name="Chan C."/>
        </authorList>
    </citation>
    <scope>NUCLEOTIDE SEQUENCE [LARGE SCALE GENOMIC DNA]</scope>
</reference>
<sequence length="100" mass="10448">MSVGQLRPPGSQHRAATDRAVRSLGLSGPPPHGLGAPSLSPRAGALRHARALAEMPRIGCDHLGEALVRADVEDGSPRARAGSRRRPSRGALSAAPPRRR</sequence>
<comment type="caution">
    <text evidence="2">The sequence shown here is derived from an EMBL/GenBank/DDBJ whole genome shotgun (WGS) entry which is preliminary data.</text>
</comment>
<evidence type="ECO:0000313" key="3">
    <source>
        <dbReference type="Proteomes" id="UP001189429"/>
    </source>
</evidence>
<feature type="region of interest" description="Disordered" evidence="1">
    <location>
        <begin position="1"/>
        <end position="43"/>
    </location>
</feature>
<proteinExistence type="predicted"/>
<evidence type="ECO:0000313" key="2">
    <source>
        <dbReference type="EMBL" id="CAK0875848.1"/>
    </source>
</evidence>
<protein>
    <submittedName>
        <fullName evidence="2">Uncharacterized protein</fullName>
    </submittedName>
</protein>
<accession>A0ABN9VQW0</accession>
<evidence type="ECO:0000256" key="1">
    <source>
        <dbReference type="SAM" id="MobiDB-lite"/>
    </source>
</evidence>
<feature type="region of interest" description="Disordered" evidence="1">
    <location>
        <begin position="71"/>
        <end position="100"/>
    </location>
</feature>
<keyword evidence="3" id="KW-1185">Reference proteome</keyword>
<gene>
    <name evidence="2" type="ORF">PCOR1329_LOCUS60414</name>
</gene>
<feature type="compositionally biased region" description="Low complexity" evidence="1">
    <location>
        <begin position="89"/>
        <end position="100"/>
    </location>
</feature>
<feature type="compositionally biased region" description="Low complexity" evidence="1">
    <location>
        <begin position="23"/>
        <end position="43"/>
    </location>
</feature>
<dbReference type="Proteomes" id="UP001189429">
    <property type="component" value="Unassembled WGS sequence"/>
</dbReference>